<dbReference type="GO" id="GO:0051920">
    <property type="term" value="F:peroxiredoxin activity"/>
    <property type="evidence" value="ECO:0007669"/>
    <property type="project" value="InterPro"/>
</dbReference>
<dbReference type="STRING" id="756272.Plabr_3938"/>
<dbReference type="InterPro" id="IPR004675">
    <property type="entry name" value="AhpD_core"/>
</dbReference>
<evidence type="ECO:0000313" key="3">
    <source>
        <dbReference type="Proteomes" id="UP000006860"/>
    </source>
</evidence>
<sequence>MAERIDYFEVAKEPLKAMTKVEQVLHESSIEFELREMVKLRASQINGCAFCVGMHTDLLRKKSVPQEKLDFLPVWEEASCYSSRERAALAWAESVTLLAETKVPDEVYEQTLDHFSEQELVDLTWCIAAINTWNRMSVAFRREPEKSA</sequence>
<organism evidence="2 3">
    <name type="scientific">Rubinisphaera brasiliensis (strain ATCC 49424 / DSM 5305 / JCM 21570 / IAM 15109 / NBRC 103401 / IFAM 1448)</name>
    <name type="common">Planctomyces brasiliensis</name>
    <dbReference type="NCBI Taxonomy" id="756272"/>
    <lineage>
        <taxon>Bacteria</taxon>
        <taxon>Pseudomonadati</taxon>
        <taxon>Planctomycetota</taxon>
        <taxon>Planctomycetia</taxon>
        <taxon>Planctomycetales</taxon>
        <taxon>Planctomycetaceae</taxon>
        <taxon>Rubinisphaera</taxon>
    </lineage>
</organism>
<proteinExistence type="predicted"/>
<dbReference type="InterPro" id="IPR029032">
    <property type="entry name" value="AhpD-like"/>
</dbReference>
<dbReference type="Pfam" id="PF02627">
    <property type="entry name" value="CMD"/>
    <property type="match status" value="1"/>
</dbReference>
<evidence type="ECO:0000313" key="2">
    <source>
        <dbReference type="EMBL" id="ADY61515.1"/>
    </source>
</evidence>
<dbReference type="OrthoDB" id="9801997at2"/>
<feature type="domain" description="Carboxymuconolactone decarboxylase-like" evidence="1">
    <location>
        <begin position="16"/>
        <end position="93"/>
    </location>
</feature>
<gene>
    <name evidence="2" type="ordered locus">Plabr_3938</name>
</gene>
<accession>F0SFQ8</accession>
<evidence type="ECO:0000259" key="1">
    <source>
        <dbReference type="Pfam" id="PF02627"/>
    </source>
</evidence>
<name>F0SFQ8_RUBBR</name>
<dbReference type="PANTHER" id="PTHR34846">
    <property type="entry name" value="4-CARBOXYMUCONOLACTONE DECARBOXYLASE FAMILY PROTEIN (AFU_ORTHOLOGUE AFUA_6G11590)"/>
    <property type="match status" value="1"/>
</dbReference>
<dbReference type="eggNOG" id="COG2128">
    <property type="taxonomic scope" value="Bacteria"/>
</dbReference>
<dbReference type="KEGG" id="pbs:Plabr_3938"/>
<protein>
    <submittedName>
        <fullName evidence="2">Alkylhydroperoxidase like protein, AhpD family</fullName>
    </submittedName>
</protein>
<dbReference type="RefSeq" id="WP_013630232.1">
    <property type="nucleotide sequence ID" value="NC_015174.1"/>
</dbReference>
<dbReference type="PANTHER" id="PTHR34846:SF10">
    <property type="entry name" value="CYTOPLASMIC PROTEIN"/>
    <property type="match status" value="1"/>
</dbReference>
<dbReference type="EMBL" id="CP002546">
    <property type="protein sequence ID" value="ADY61515.1"/>
    <property type="molecule type" value="Genomic_DNA"/>
</dbReference>
<dbReference type="Proteomes" id="UP000006860">
    <property type="component" value="Chromosome"/>
</dbReference>
<dbReference type="SUPFAM" id="SSF69118">
    <property type="entry name" value="AhpD-like"/>
    <property type="match status" value="1"/>
</dbReference>
<keyword evidence="3" id="KW-1185">Reference proteome</keyword>
<dbReference type="NCBIfam" id="TIGR00778">
    <property type="entry name" value="ahpD_dom"/>
    <property type="match status" value="1"/>
</dbReference>
<dbReference type="Gene3D" id="1.20.1290.10">
    <property type="entry name" value="AhpD-like"/>
    <property type="match status" value="1"/>
</dbReference>
<dbReference type="AlphaFoldDB" id="F0SFQ8"/>
<reference evidence="3" key="1">
    <citation type="submission" date="2011-02" db="EMBL/GenBank/DDBJ databases">
        <title>The complete genome of Planctomyces brasiliensis DSM 5305.</title>
        <authorList>
            <person name="Lucas S."/>
            <person name="Copeland A."/>
            <person name="Lapidus A."/>
            <person name="Bruce D."/>
            <person name="Goodwin L."/>
            <person name="Pitluck S."/>
            <person name="Kyrpides N."/>
            <person name="Mavromatis K."/>
            <person name="Pagani I."/>
            <person name="Ivanova N."/>
            <person name="Ovchinnikova G."/>
            <person name="Lu M."/>
            <person name="Detter J.C."/>
            <person name="Han C."/>
            <person name="Land M."/>
            <person name="Hauser L."/>
            <person name="Markowitz V."/>
            <person name="Cheng J.-F."/>
            <person name="Hugenholtz P."/>
            <person name="Woyke T."/>
            <person name="Wu D."/>
            <person name="Tindall B."/>
            <person name="Pomrenke H.G."/>
            <person name="Brambilla E."/>
            <person name="Klenk H.-P."/>
            <person name="Eisen J.A."/>
        </authorList>
    </citation>
    <scope>NUCLEOTIDE SEQUENCE [LARGE SCALE GENOMIC DNA]</scope>
    <source>
        <strain evidence="3">ATCC 49424 / DSM 5305 / JCM 21570 / NBRC 103401 / IFAM 1448</strain>
    </source>
</reference>
<dbReference type="InterPro" id="IPR003779">
    <property type="entry name" value="CMD-like"/>
</dbReference>
<dbReference type="HOGENOM" id="CLU_082760_6_2_0"/>